<dbReference type="Proteomes" id="UP000002009">
    <property type="component" value="Chromosome 1"/>
</dbReference>
<dbReference type="AlphaFoldDB" id="C1FDQ5"/>
<evidence type="ECO:0000256" key="4">
    <source>
        <dbReference type="ARBA" id="ARBA00022728"/>
    </source>
</evidence>
<sequence length="284" mass="32174">MANSTDPLARNVRGTNPQNLLEAITRKKVYETLYWKEKCFAVSAESLVDLAMDLKTCGGLCAGKHKASEFLCLTLKLLQIQPETEIVLEFITNENHKYIRLLGAFYLRLVGKPVDVYRYLEPLLYDYRRIRYKNSRGVCEVKHVDELVNDLLCKDNFCDVVLPRIPRRPALEGAGHLMPKTGRLDLFNKTLIVRDNLGANPIHRASQGNAKQRPISKAECSGARDHSQGHLLPDDNEETGRGASAWSNLRDAFGDPSFVKKERSANVEIEPRPKKPRTKMQNES</sequence>
<dbReference type="RefSeq" id="XP_002507567.1">
    <property type="nucleotide sequence ID" value="XM_002507521.1"/>
</dbReference>
<proteinExistence type="inferred from homology"/>
<dbReference type="OrthoDB" id="190958at2759"/>
<feature type="compositionally biased region" description="Basic and acidic residues" evidence="8">
    <location>
        <begin position="258"/>
        <end position="273"/>
    </location>
</feature>
<feature type="region of interest" description="Disordered" evidence="8">
    <location>
        <begin position="202"/>
        <end position="284"/>
    </location>
</feature>
<dbReference type="KEGG" id="mis:MICPUN_113390"/>
<dbReference type="FunCoup" id="C1FDQ5">
    <property type="interactions" value="1565"/>
</dbReference>
<dbReference type="GO" id="GO:0000398">
    <property type="term" value="P:mRNA splicing, via spliceosome"/>
    <property type="evidence" value="ECO:0007669"/>
    <property type="project" value="UniProtKB-UniRule"/>
</dbReference>
<dbReference type="InterPro" id="IPR005037">
    <property type="entry name" value="PRP38"/>
</dbReference>
<evidence type="ECO:0000256" key="5">
    <source>
        <dbReference type="ARBA" id="ARBA00023187"/>
    </source>
</evidence>
<evidence type="ECO:0000256" key="3">
    <source>
        <dbReference type="ARBA" id="ARBA00022664"/>
    </source>
</evidence>
<comment type="function">
    <text evidence="7">Required for pre-mRNA splicing.</text>
</comment>
<comment type="similarity">
    <text evidence="2 7">Belongs to the PRP38 family.</text>
</comment>
<evidence type="ECO:0000256" key="2">
    <source>
        <dbReference type="ARBA" id="ARBA00006164"/>
    </source>
</evidence>
<keyword evidence="4 7" id="KW-0747">Spliceosome</keyword>
<evidence type="ECO:0000256" key="7">
    <source>
        <dbReference type="RuleBase" id="RU367025"/>
    </source>
</evidence>
<keyword evidence="3 7" id="KW-0507">mRNA processing</keyword>
<evidence type="ECO:0000256" key="8">
    <source>
        <dbReference type="SAM" id="MobiDB-lite"/>
    </source>
</evidence>
<keyword evidence="6 7" id="KW-0539">Nucleus</keyword>
<organism evidence="9 10">
    <name type="scientific">Micromonas commoda (strain RCC299 / NOUM17 / CCMP2709)</name>
    <name type="common">Picoplanktonic green alga</name>
    <dbReference type="NCBI Taxonomy" id="296587"/>
    <lineage>
        <taxon>Eukaryota</taxon>
        <taxon>Viridiplantae</taxon>
        <taxon>Chlorophyta</taxon>
        <taxon>Mamiellophyceae</taxon>
        <taxon>Mamiellales</taxon>
        <taxon>Mamiellaceae</taxon>
        <taxon>Micromonas</taxon>
    </lineage>
</organism>
<dbReference type="Pfam" id="PF03371">
    <property type="entry name" value="PRP38"/>
    <property type="match status" value="1"/>
</dbReference>
<keyword evidence="10" id="KW-1185">Reference proteome</keyword>
<dbReference type="EMBL" id="CP001574">
    <property type="protein sequence ID" value="ACO68825.1"/>
    <property type="molecule type" value="Genomic_DNA"/>
</dbReference>
<dbReference type="InParanoid" id="C1FDQ5"/>
<name>C1FDQ5_MICCC</name>
<dbReference type="GeneID" id="8250102"/>
<comment type="subcellular location">
    <subcellularLocation>
        <location evidence="1 7">Nucleus</location>
    </subcellularLocation>
</comment>
<evidence type="ECO:0000256" key="6">
    <source>
        <dbReference type="ARBA" id="ARBA00023242"/>
    </source>
</evidence>
<dbReference type="STRING" id="296587.C1FDQ5"/>
<dbReference type="eggNOG" id="KOG2889">
    <property type="taxonomic scope" value="Eukaryota"/>
</dbReference>
<reference evidence="9 10" key="1">
    <citation type="journal article" date="2009" name="Science">
        <title>Green evolution and dynamic adaptations revealed by genomes of the marine picoeukaryotes Micromonas.</title>
        <authorList>
            <person name="Worden A.Z."/>
            <person name="Lee J.H."/>
            <person name="Mock T."/>
            <person name="Rouze P."/>
            <person name="Simmons M.P."/>
            <person name="Aerts A.L."/>
            <person name="Allen A.E."/>
            <person name="Cuvelier M.L."/>
            <person name="Derelle E."/>
            <person name="Everett M.V."/>
            <person name="Foulon E."/>
            <person name="Grimwood J."/>
            <person name="Gundlach H."/>
            <person name="Henrissat B."/>
            <person name="Napoli C."/>
            <person name="McDonald S.M."/>
            <person name="Parker M.S."/>
            <person name="Rombauts S."/>
            <person name="Salamov A."/>
            <person name="Von Dassow P."/>
            <person name="Badger J.H."/>
            <person name="Coutinho P.M."/>
            <person name="Demir E."/>
            <person name="Dubchak I."/>
            <person name="Gentemann C."/>
            <person name="Eikrem W."/>
            <person name="Gready J.E."/>
            <person name="John U."/>
            <person name="Lanier W."/>
            <person name="Lindquist E.A."/>
            <person name="Lucas S."/>
            <person name="Mayer K.F."/>
            <person name="Moreau H."/>
            <person name="Not F."/>
            <person name="Otillar R."/>
            <person name="Panaud O."/>
            <person name="Pangilinan J."/>
            <person name="Paulsen I."/>
            <person name="Piegu B."/>
            <person name="Poliakov A."/>
            <person name="Robbens S."/>
            <person name="Schmutz J."/>
            <person name="Toulza E."/>
            <person name="Wyss T."/>
            <person name="Zelensky A."/>
            <person name="Zhou K."/>
            <person name="Armbrust E.V."/>
            <person name="Bhattacharya D."/>
            <person name="Goodenough U.W."/>
            <person name="Van de Peer Y."/>
            <person name="Grigoriev I.V."/>
        </authorList>
    </citation>
    <scope>NUCLEOTIDE SEQUENCE [LARGE SCALE GENOMIC DNA]</scope>
    <source>
        <strain evidence="10">RCC299 / NOUM17</strain>
    </source>
</reference>
<dbReference type="PANTHER" id="PTHR23142">
    <property type="entry name" value="PRE-MRNA-SPLICING FACTOR 38A-RELATED"/>
    <property type="match status" value="1"/>
</dbReference>
<evidence type="ECO:0000313" key="9">
    <source>
        <dbReference type="EMBL" id="ACO68825.1"/>
    </source>
</evidence>
<protein>
    <recommendedName>
        <fullName evidence="7">Pre-mRNA-splicing factor 38</fullName>
    </recommendedName>
</protein>
<dbReference type="GO" id="GO:0005681">
    <property type="term" value="C:spliceosomal complex"/>
    <property type="evidence" value="ECO:0007669"/>
    <property type="project" value="UniProtKB-KW"/>
</dbReference>
<keyword evidence="5 7" id="KW-0508">mRNA splicing</keyword>
<gene>
    <name evidence="9" type="ORF">MICPUN_113390</name>
</gene>
<accession>C1FDQ5</accession>
<evidence type="ECO:0000313" key="10">
    <source>
        <dbReference type="Proteomes" id="UP000002009"/>
    </source>
</evidence>
<evidence type="ECO:0000256" key="1">
    <source>
        <dbReference type="ARBA" id="ARBA00004123"/>
    </source>
</evidence>